<accession>A0A976FEX4</accession>
<dbReference type="EMBL" id="SHOA02000001">
    <property type="protein sequence ID" value="TDH65470.1"/>
    <property type="molecule type" value="Genomic_DNA"/>
</dbReference>
<name>A0A976FEX4_BRELC</name>
<dbReference type="KEGG" id="blac:94349878"/>
<dbReference type="Proteomes" id="UP000294530">
    <property type="component" value="Unassembled WGS sequence"/>
</dbReference>
<gene>
    <name evidence="1" type="ORF">CCR75_006135</name>
</gene>
<sequence length="101" mass="11508">MDDSRGDKEVIIQRATSQDCLDVVNARQGLPTLDKSYRTEDFMRGGGVHTRCLQDVELCSRLYTIKRLGRYSTSHPREDIQFARGIAVEESYDRLIAAQDV</sequence>
<keyword evidence="2" id="KW-1185">Reference proteome</keyword>
<dbReference type="RefSeq" id="XP_067814969.1">
    <property type="nucleotide sequence ID" value="XM_067964207.1"/>
</dbReference>
<protein>
    <submittedName>
        <fullName evidence="1">Uncharacterized protein</fullName>
    </submittedName>
</protein>
<comment type="caution">
    <text evidence="1">The sequence shown here is derived from an EMBL/GenBank/DDBJ whole genome shotgun (WGS) entry which is preliminary data.</text>
</comment>
<evidence type="ECO:0000313" key="1">
    <source>
        <dbReference type="EMBL" id="TDH65470.1"/>
    </source>
</evidence>
<dbReference type="AlphaFoldDB" id="A0A976FEX4"/>
<dbReference type="GeneID" id="94349878"/>
<evidence type="ECO:0000313" key="2">
    <source>
        <dbReference type="Proteomes" id="UP000294530"/>
    </source>
</evidence>
<reference evidence="1 2" key="1">
    <citation type="journal article" date="2021" name="Genome Biol.">
        <title>AFLAP: assembly-free linkage analysis pipeline using k-mers from genome sequencing data.</title>
        <authorList>
            <person name="Fletcher K."/>
            <person name="Zhang L."/>
            <person name="Gil J."/>
            <person name="Han R."/>
            <person name="Cavanaugh K."/>
            <person name="Michelmore R."/>
        </authorList>
    </citation>
    <scope>NUCLEOTIDE SEQUENCE [LARGE SCALE GENOMIC DNA]</scope>
    <source>
        <strain evidence="1 2">SF5</strain>
    </source>
</reference>
<proteinExistence type="predicted"/>
<organism evidence="1 2">
    <name type="scientific">Bremia lactucae</name>
    <name type="common">Lettuce downy mildew</name>
    <dbReference type="NCBI Taxonomy" id="4779"/>
    <lineage>
        <taxon>Eukaryota</taxon>
        <taxon>Sar</taxon>
        <taxon>Stramenopiles</taxon>
        <taxon>Oomycota</taxon>
        <taxon>Peronosporomycetes</taxon>
        <taxon>Peronosporales</taxon>
        <taxon>Peronosporaceae</taxon>
        <taxon>Bremia</taxon>
    </lineage>
</organism>